<dbReference type="Proteomes" id="UP001595616">
    <property type="component" value="Unassembled WGS sequence"/>
</dbReference>
<evidence type="ECO:0000313" key="1">
    <source>
        <dbReference type="EMBL" id="MFC3811718.1"/>
    </source>
</evidence>
<dbReference type="RefSeq" id="WP_379838557.1">
    <property type="nucleotide sequence ID" value="NZ_JBHRYQ010000001.1"/>
</dbReference>
<sequence>MKKLFFCTYFFLILINTNAQKNALLRNEIGIGVFGSSLKMPDKKFYIIDLHAEHRISLLKNKLGLGFRYTSVKNKNDANSEFAIGPILNYHLVSSGKFDPYLGISPVYSKRTNQGNPVGENFQLKYQYGARYFITNHIGFTFEISNYKFDGGLLPTDKQKRISGIFPTLGIQIKL</sequence>
<dbReference type="InterPro" id="IPR011250">
    <property type="entry name" value="OMP/PagP_B-barrel"/>
</dbReference>
<evidence type="ECO:0008006" key="3">
    <source>
        <dbReference type="Google" id="ProtNLM"/>
    </source>
</evidence>
<accession>A0ABV7YZX9</accession>
<reference evidence="2" key="1">
    <citation type="journal article" date="2019" name="Int. J. Syst. Evol. Microbiol.">
        <title>The Global Catalogue of Microorganisms (GCM) 10K type strain sequencing project: providing services to taxonomists for standard genome sequencing and annotation.</title>
        <authorList>
            <consortium name="The Broad Institute Genomics Platform"/>
            <consortium name="The Broad Institute Genome Sequencing Center for Infectious Disease"/>
            <person name="Wu L."/>
            <person name="Ma J."/>
        </authorList>
    </citation>
    <scope>NUCLEOTIDE SEQUENCE [LARGE SCALE GENOMIC DNA]</scope>
    <source>
        <strain evidence="2">CECT 7956</strain>
    </source>
</reference>
<keyword evidence="2" id="KW-1185">Reference proteome</keyword>
<protein>
    <recommendedName>
        <fullName evidence="3">Outer membrane protein beta-barrel domain-containing protein</fullName>
    </recommendedName>
</protein>
<dbReference type="SUPFAM" id="SSF56925">
    <property type="entry name" value="OMPA-like"/>
    <property type="match status" value="1"/>
</dbReference>
<organism evidence="1 2">
    <name type="scientific">Lacihabitans lacunae</name>
    <dbReference type="NCBI Taxonomy" id="1028214"/>
    <lineage>
        <taxon>Bacteria</taxon>
        <taxon>Pseudomonadati</taxon>
        <taxon>Bacteroidota</taxon>
        <taxon>Cytophagia</taxon>
        <taxon>Cytophagales</taxon>
        <taxon>Leadbetterellaceae</taxon>
        <taxon>Lacihabitans</taxon>
    </lineage>
</organism>
<proteinExistence type="predicted"/>
<comment type="caution">
    <text evidence="1">The sequence shown here is derived from an EMBL/GenBank/DDBJ whole genome shotgun (WGS) entry which is preliminary data.</text>
</comment>
<evidence type="ECO:0000313" key="2">
    <source>
        <dbReference type="Proteomes" id="UP001595616"/>
    </source>
</evidence>
<name>A0ABV7YZX9_9BACT</name>
<dbReference type="Gene3D" id="2.40.160.20">
    <property type="match status" value="1"/>
</dbReference>
<gene>
    <name evidence="1" type="ORF">ACFOOI_13730</name>
</gene>
<dbReference type="EMBL" id="JBHRYQ010000001">
    <property type="protein sequence ID" value="MFC3811718.1"/>
    <property type="molecule type" value="Genomic_DNA"/>
</dbReference>